<feature type="signal peptide" evidence="1">
    <location>
        <begin position="1"/>
        <end position="20"/>
    </location>
</feature>
<feature type="chain" id="PRO_5025569080" description="DUF7580 domain-containing protein" evidence="1">
    <location>
        <begin position="21"/>
        <end position="559"/>
    </location>
</feature>
<keyword evidence="4" id="KW-1185">Reference proteome</keyword>
<dbReference type="InterPro" id="IPR056002">
    <property type="entry name" value="DUF7580"/>
</dbReference>
<dbReference type="Proteomes" id="UP000799757">
    <property type="component" value="Unassembled WGS sequence"/>
</dbReference>
<proteinExistence type="predicted"/>
<sequence>MSGFEIAGVVLGSLPLLISALEHYSNGVSTIKSMQKYKSVFEYLHASFVTNMAIYRNSLEELLSHLMLSDSQLYQLLEETDESAWENPDLVSSLRDLLGHNYLPFKSSVKQLNKKVIMFGHKLQLDNKFKPSWVADSGHVNTQARDGFFKSPLNRIRGGFNSEKYKQLLLSLQDDINRIAALTSGAIVLEPLRIERKRRANATYWASFQKYAEGLYESLNSRWSSQCSCQCPHEANLRLELRKDGTNRAATFKILFSFDTDLATSSLPWDWRAVEIEPSEDVNCTTIQRAHVHPKIVLHSAPDTQDSWIRCVQAAPKIKDLCKALENGAQTACCIGTLDDVAFKHHIHSAVLPTLQGRIHKRTTLQDILETHAGTGFQIKEKCTLALTLANAVFQLHDTPWLGDTWSMKDIFILSHSQTPVWSNQPYVSKSFTSSTSSTQFCASKLRVIKNATIFALGIALLEISHGRRLNTFETKDDLDGQGNRTLLTDYLIADRLVERIHKRELPNFANAARRCVHCNFEGTAYSLKNDDFRERFYQGVIVPLQQDYDYAMTPVGSA</sequence>
<feature type="domain" description="DUF7580" evidence="2">
    <location>
        <begin position="207"/>
        <end position="550"/>
    </location>
</feature>
<dbReference type="Pfam" id="PF24476">
    <property type="entry name" value="DUF7580"/>
    <property type="match status" value="1"/>
</dbReference>
<accession>A0A6A6XG61</accession>
<keyword evidence="1" id="KW-0732">Signal</keyword>
<evidence type="ECO:0000313" key="3">
    <source>
        <dbReference type="EMBL" id="KAF2795560.1"/>
    </source>
</evidence>
<protein>
    <recommendedName>
        <fullName evidence="2">DUF7580 domain-containing protein</fullName>
    </recommendedName>
</protein>
<evidence type="ECO:0000259" key="2">
    <source>
        <dbReference type="Pfam" id="PF24476"/>
    </source>
</evidence>
<dbReference type="OrthoDB" id="3565018at2759"/>
<dbReference type="PANTHER" id="PTHR35186:SF4">
    <property type="entry name" value="PRION-INHIBITION AND PROPAGATION HELO DOMAIN-CONTAINING PROTEIN"/>
    <property type="match status" value="1"/>
</dbReference>
<reference evidence="3" key="1">
    <citation type="journal article" date="2020" name="Stud. Mycol.">
        <title>101 Dothideomycetes genomes: a test case for predicting lifestyles and emergence of pathogens.</title>
        <authorList>
            <person name="Haridas S."/>
            <person name="Albert R."/>
            <person name="Binder M."/>
            <person name="Bloem J."/>
            <person name="Labutti K."/>
            <person name="Salamov A."/>
            <person name="Andreopoulos B."/>
            <person name="Baker S."/>
            <person name="Barry K."/>
            <person name="Bills G."/>
            <person name="Bluhm B."/>
            <person name="Cannon C."/>
            <person name="Castanera R."/>
            <person name="Culley D."/>
            <person name="Daum C."/>
            <person name="Ezra D."/>
            <person name="Gonzalez J."/>
            <person name="Henrissat B."/>
            <person name="Kuo A."/>
            <person name="Liang C."/>
            <person name="Lipzen A."/>
            <person name="Lutzoni F."/>
            <person name="Magnuson J."/>
            <person name="Mondo S."/>
            <person name="Nolan M."/>
            <person name="Ohm R."/>
            <person name="Pangilinan J."/>
            <person name="Park H.-J."/>
            <person name="Ramirez L."/>
            <person name="Alfaro M."/>
            <person name="Sun H."/>
            <person name="Tritt A."/>
            <person name="Yoshinaga Y."/>
            <person name="Zwiers L.-H."/>
            <person name="Turgeon B."/>
            <person name="Goodwin S."/>
            <person name="Spatafora J."/>
            <person name="Crous P."/>
            <person name="Grigoriev I."/>
        </authorList>
    </citation>
    <scope>NUCLEOTIDE SEQUENCE</scope>
    <source>
        <strain evidence="3">CBS 109.77</strain>
    </source>
</reference>
<organism evidence="3 4">
    <name type="scientific">Melanomma pulvis-pyrius CBS 109.77</name>
    <dbReference type="NCBI Taxonomy" id="1314802"/>
    <lineage>
        <taxon>Eukaryota</taxon>
        <taxon>Fungi</taxon>
        <taxon>Dikarya</taxon>
        <taxon>Ascomycota</taxon>
        <taxon>Pezizomycotina</taxon>
        <taxon>Dothideomycetes</taxon>
        <taxon>Pleosporomycetidae</taxon>
        <taxon>Pleosporales</taxon>
        <taxon>Melanommataceae</taxon>
        <taxon>Melanomma</taxon>
    </lineage>
</organism>
<evidence type="ECO:0000313" key="4">
    <source>
        <dbReference type="Proteomes" id="UP000799757"/>
    </source>
</evidence>
<gene>
    <name evidence="3" type="ORF">K505DRAFT_301910</name>
</gene>
<dbReference type="PANTHER" id="PTHR35186">
    <property type="entry name" value="ANK_REP_REGION DOMAIN-CONTAINING PROTEIN"/>
    <property type="match status" value="1"/>
</dbReference>
<dbReference type="AlphaFoldDB" id="A0A6A6XG61"/>
<evidence type="ECO:0000256" key="1">
    <source>
        <dbReference type="SAM" id="SignalP"/>
    </source>
</evidence>
<dbReference type="EMBL" id="MU001855">
    <property type="protein sequence ID" value="KAF2795560.1"/>
    <property type="molecule type" value="Genomic_DNA"/>
</dbReference>
<name>A0A6A6XG61_9PLEO</name>